<accession>A0A9D9GWS6</accession>
<evidence type="ECO:0000313" key="1">
    <source>
        <dbReference type="EMBL" id="MBO8427911.1"/>
    </source>
</evidence>
<sequence>MNLKEELLYELNLVQNTKFNESNTLTNNTYFLDKDILLKENKSGDARIPFTKDGLTLWIHQNGNISLNESNFFIISESLEGESNFLSLFLGIENKDKYNPDSLFE</sequence>
<gene>
    <name evidence="1" type="ORF">IAC58_05170</name>
</gene>
<protein>
    <submittedName>
        <fullName evidence="1">Uncharacterized protein</fullName>
    </submittedName>
</protein>
<name>A0A9D9GWS6_9BACL</name>
<feature type="non-terminal residue" evidence="1">
    <location>
        <position position="105"/>
    </location>
</feature>
<comment type="caution">
    <text evidence="1">The sequence shown here is derived from an EMBL/GenBank/DDBJ whole genome shotgun (WGS) entry which is preliminary data.</text>
</comment>
<dbReference type="Proteomes" id="UP000823613">
    <property type="component" value="Unassembled WGS sequence"/>
</dbReference>
<reference evidence="1" key="2">
    <citation type="journal article" date="2021" name="PeerJ">
        <title>Extensive microbial diversity within the chicken gut microbiome revealed by metagenomics and culture.</title>
        <authorList>
            <person name="Gilroy R."/>
            <person name="Ravi A."/>
            <person name="Getino M."/>
            <person name="Pursley I."/>
            <person name="Horton D.L."/>
            <person name="Alikhan N.F."/>
            <person name="Baker D."/>
            <person name="Gharbi K."/>
            <person name="Hall N."/>
            <person name="Watson M."/>
            <person name="Adriaenssens E.M."/>
            <person name="Foster-Nyarko E."/>
            <person name="Jarju S."/>
            <person name="Secka A."/>
            <person name="Antonio M."/>
            <person name="Oren A."/>
            <person name="Chaudhuri R.R."/>
            <person name="La Ragione R."/>
            <person name="Hildebrand F."/>
            <person name="Pallen M.J."/>
        </authorList>
    </citation>
    <scope>NUCLEOTIDE SEQUENCE</scope>
    <source>
        <strain evidence="1">11159</strain>
    </source>
</reference>
<proteinExistence type="predicted"/>
<dbReference type="EMBL" id="JADIMY010000103">
    <property type="protein sequence ID" value="MBO8427911.1"/>
    <property type="molecule type" value="Genomic_DNA"/>
</dbReference>
<reference evidence="1" key="1">
    <citation type="submission" date="2020-10" db="EMBL/GenBank/DDBJ databases">
        <authorList>
            <person name="Gilroy R."/>
        </authorList>
    </citation>
    <scope>NUCLEOTIDE SEQUENCE</scope>
    <source>
        <strain evidence="1">11159</strain>
    </source>
</reference>
<dbReference type="AlphaFoldDB" id="A0A9D9GWS6"/>
<evidence type="ECO:0000313" key="2">
    <source>
        <dbReference type="Proteomes" id="UP000823613"/>
    </source>
</evidence>
<organism evidence="1 2">
    <name type="scientific">Candidatus Onthovivens merdipullorum</name>
    <dbReference type="NCBI Taxonomy" id="2840889"/>
    <lineage>
        <taxon>Bacteria</taxon>
        <taxon>Bacillati</taxon>
        <taxon>Bacillota</taxon>
        <taxon>Bacilli</taxon>
        <taxon>Bacillales</taxon>
        <taxon>Candidatus Onthovivens</taxon>
    </lineage>
</organism>